<dbReference type="AlphaFoldDB" id="A0A5N5SQS4"/>
<evidence type="ECO:0000313" key="2">
    <source>
        <dbReference type="Proteomes" id="UP000326759"/>
    </source>
</evidence>
<dbReference type="OrthoDB" id="10657699at2759"/>
<proteinExistence type="predicted"/>
<organism evidence="1 2">
    <name type="scientific">Armadillidium nasatum</name>
    <dbReference type="NCBI Taxonomy" id="96803"/>
    <lineage>
        <taxon>Eukaryota</taxon>
        <taxon>Metazoa</taxon>
        <taxon>Ecdysozoa</taxon>
        <taxon>Arthropoda</taxon>
        <taxon>Crustacea</taxon>
        <taxon>Multicrustacea</taxon>
        <taxon>Malacostraca</taxon>
        <taxon>Eumalacostraca</taxon>
        <taxon>Peracarida</taxon>
        <taxon>Isopoda</taxon>
        <taxon>Oniscidea</taxon>
        <taxon>Crinocheta</taxon>
        <taxon>Armadillidiidae</taxon>
        <taxon>Armadillidium</taxon>
    </lineage>
</organism>
<accession>A0A5N5SQS4</accession>
<comment type="caution">
    <text evidence="1">The sequence shown here is derived from an EMBL/GenBank/DDBJ whole genome shotgun (WGS) entry which is preliminary data.</text>
</comment>
<dbReference type="EMBL" id="SEYY01021471">
    <property type="protein sequence ID" value="KAB7496337.1"/>
    <property type="molecule type" value="Genomic_DNA"/>
</dbReference>
<name>A0A5N5SQS4_9CRUS</name>
<reference evidence="1 2" key="1">
    <citation type="journal article" date="2019" name="PLoS Biol.">
        <title>Sex chromosomes control vertical transmission of feminizing Wolbachia symbionts in an isopod.</title>
        <authorList>
            <person name="Becking T."/>
            <person name="Chebbi M.A."/>
            <person name="Giraud I."/>
            <person name="Moumen B."/>
            <person name="Laverre T."/>
            <person name="Caubet Y."/>
            <person name="Peccoud J."/>
            <person name="Gilbert C."/>
            <person name="Cordaux R."/>
        </authorList>
    </citation>
    <scope>NUCLEOTIDE SEQUENCE [LARGE SCALE GENOMIC DNA]</scope>
    <source>
        <strain evidence="1">ANa2</strain>
        <tissue evidence="1">Whole body excluding digestive tract and cuticle</tissue>
    </source>
</reference>
<keyword evidence="2" id="KW-1185">Reference proteome</keyword>
<dbReference type="Proteomes" id="UP000326759">
    <property type="component" value="Unassembled WGS sequence"/>
</dbReference>
<protein>
    <submittedName>
        <fullName evidence="1">Uncharacterized protein</fullName>
    </submittedName>
</protein>
<gene>
    <name evidence="1" type="ORF">Anas_05341</name>
</gene>
<sequence>MMIRPEDLPSILKKNCNGETPPIVMLQPDALKDTDGEQLKVQLVYLVRSLNARVPSRIKESIPLKLRLQ</sequence>
<evidence type="ECO:0000313" key="1">
    <source>
        <dbReference type="EMBL" id="KAB7496337.1"/>
    </source>
</evidence>